<reference evidence="8" key="1">
    <citation type="submission" date="2019-03" db="EMBL/GenBank/DDBJ databases">
        <title>Improved annotation for the trematode Fasciola hepatica.</title>
        <authorList>
            <person name="Choi Y.-J."/>
            <person name="Martin J."/>
            <person name="Mitreva M."/>
        </authorList>
    </citation>
    <scope>NUCLEOTIDE SEQUENCE [LARGE SCALE GENOMIC DNA]</scope>
</reference>
<dbReference type="GO" id="GO:0008270">
    <property type="term" value="F:zinc ion binding"/>
    <property type="evidence" value="ECO:0007669"/>
    <property type="project" value="UniProtKB-KW"/>
</dbReference>
<keyword evidence="6" id="KW-0812">Transmembrane</keyword>
<organism evidence="8 9">
    <name type="scientific">Fasciola hepatica</name>
    <name type="common">Liver fluke</name>
    <dbReference type="NCBI Taxonomy" id="6192"/>
    <lineage>
        <taxon>Eukaryota</taxon>
        <taxon>Metazoa</taxon>
        <taxon>Spiralia</taxon>
        <taxon>Lophotrochozoa</taxon>
        <taxon>Platyhelminthes</taxon>
        <taxon>Trematoda</taxon>
        <taxon>Digenea</taxon>
        <taxon>Plagiorchiida</taxon>
        <taxon>Echinostomata</taxon>
        <taxon>Echinostomatoidea</taxon>
        <taxon>Fasciolidae</taxon>
        <taxon>Fasciola</taxon>
    </lineage>
</organism>
<dbReference type="PANTHER" id="PTHR45931:SF20">
    <property type="entry name" value="RING-TYPE E3 UBIQUITIN TRANSFERASE"/>
    <property type="match status" value="1"/>
</dbReference>
<comment type="caution">
    <text evidence="8">The sequence shown here is derived from an EMBL/GenBank/DDBJ whole genome shotgun (WGS) entry which is preliminary data.</text>
</comment>
<keyword evidence="2 4" id="KW-0863">Zinc-finger</keyword>
<evidence type="ECO:0000256" key="1">
    <source>
        <dbReference type="ARBA" id="ARBA00022723"/>
    </source>
</evidence>
<dbReference type="GO" id="GO:0005634">
    <property type="term" value="C:nucleus"/>
    <property type="evidence" value="ECO:0007669"/>
    <property type="project" value="TreeGrafter"/>
</dbReference>
<dbReference type="InterPro" id="IPR051834">
    <property type="entry name" value="RING_finger_E3_ligase"/>
</dbReference>
<evidence type="ECO:0000259" key="7">
    <source>
        <dbReference type="PROSITE" id="PS50089"/>
    </source>
</evidence>
<dbReference type="SMART" id="SM00184">
    <property type="entry name" value="RING"/>
    <property type="match status" value="1"/>
</dbReference>
<feature type="compositionally biased region" description="Polar residues" evidence="5">
    <location>
        <begin position="215"/>
        <end position="231"/>
    </location>
</feature>
<evidence type="ECO:0000256" key="4">
    <source>
        <dbReference type="PROSITE-ProRule" id="PRU00175"/>
    </source>
</evidence>
<dbReference type="Gene3D" id="3.30.40.10">
    <property type="entry name" value="Zinc/RING finger domain, C3HC4 (zinc finger)"/>
    <property type="match status" value="1"/>
</dbReference>
<evidence type="ECO:0000313" key="8">
    <source>
        <dbReference type="EMBL" id="THD22644.1"/>
    </source>
</evidence>
<dbReference type="Proteomes" id="UP000230066">
    <property type="component" value="Unassembled WGS sequence"/>
</dbReference>
<protein>
    <submittedName>
        <fullName evidence="8">E3 ubiquitin-protein ligase RNF13</fullName>
    </submittedName>
</protein>
<dbReference type="GO" id="GO:0061630">
    <property type="term" value="F:ubiquitin protein ligase activity"/>
    <property type="evidence" value="ECO:0007669"/>
    <property type="project" value="TreeGrafter"/>
</dbReference>
<sequence length="282" mass="31426">MYLSSFSDYLVEIYADRHWDLQAYIIPVLILLGLFVVGVVVFGAFRIFEHRRRRQYRCLTTVQLNKLPQSTFIKGGTHSDTCAICLEDYTEGDEVRTLPCAHVYHSKCIDPWLLKGRRVCPICKRILFRGHRHRRPIFHRWRSSDDYDAENHQLLSDSISLDDGELSRGGGPNISYGAMNSTTYPLSSALAHVHAEAPYSPCDGSRSSVDHTSGRETSSISNDPDFSSTADTVGKSGKILISANHTHDVFDGDPVSGTRSAAQINSSTPGVNLENCPFTTRC</sequence>
<feature type="region of interest" description="Disordered" evidence="5">
    <location>
        <begin position="247"/>
        <end position="270"/>
    </location>
</feature>
<dbReference type="GO" id="GO:0006511">
    <property type="term" value="P:ubiquitin-dependent protein catabolic process"/>
    <property type="evidence" value="ECO:0007669"/>
    <property type="project" value="TreeGrafter"/>
</dbReference>
<keyword evidence="6" id="KW-1133">Transmembrane helix</keyword>
<keyword evidence="1" id="KW-0479">Metal-binding</keyword>
<evidence type="ECO:0000256" key="3">
    <source>
        <dbReference type="ARBA" id="ARBA00022833"/>
    </source>
</evidence>
<feature type="transmembrane region" description="Helical" evidence="6">
    <location>
        <begin position="24"/>
        <end position="48"/>
    </location>
</feature>
<accession>A0A4E0R904</accession>
<evidence type="ECO:0000256" key="2">
    <source>
        <dbReference type="ARBA" id="ARBA00022771"/>
    </source>
</evidence>
<dbReference type="Pfam" id="PF13639">
    <property type="entry name" value="zf-RING_2"/>
    <property type="match status" value="1"/>
</dbReference>
<feature type="region of interest" description="Disordered" evidence="5">
    <location>
        <begin position="200"/>
        <end position="231"/>
    </location>
</feature>
<proteinExistence type="predicted"/>
<feature type="compositionally biased region" description="Polar residues" evidence="5">
    <location>
        <begin position="257"/>
        <end position="270"/>
    </location>
</feature>
<dbReference type="SUPFAM" id="SSF57850">
    <property type="entry name" value="RING/U-box"/>
    <property type="match status" value="1"/>
</dbReference>
<keyword evidence="9" id="KW-1185">Reference proteome</keyword>
<keyword evidence="3" id="KW-0862">Zinc</keyword>
<gene>
    <name evidence="8" type="ORF">D915_006565</name>
</gene>
<feature type="domain" description="RING-type" evidence="7">
    <location>
        <begin position="82"/>
        <end position="124"/>
    </location>
</feature>
<dbReference type="AlphaFoldDB" id="A0A4E0R904"/>
<evidence type="ECO:0000313" key="9">
    <source>
        <dbReference type="Proteomes" id="UP000230066"/>
    </source>
</evidence>
<dbReference type="EMBL" id="JXXN02002621">
    <property type="protein sequence ID" value="THD22644.1"/>
    <property type="molecule type" value="Genomic_DNA"/>
</dbReference>
<keyword evidence="6" id="KW-0472">Membrane</keyword>
<dbReference type="FunFam" id="3.30.40.10:FF:000388">
    <property type="entry name" value="Putative RING zinc finger domain superfamily protein"/>
    <property type="match status" value="1"/>
</dbReference>
<evidence type="ECO:0000256" key="5">
    <source>
        <dbReference type="SAM" id="MobiDB-lite"/>
    </source>
</evidence>
<evidence type="ECO:0000256" key="6">
    <source>
        <dbReference type="SAM" id="Phobius"/>
    </source>
</evidence>
<dbReference type="PROSITE" id="PS50089">
    <property type="entry name" value="ZF_RING_2"/>
    <property type="match status" value="1"/>
</dbReference>
<dbReference type="InterPro" id="IPR001841">
    <property type="entry name" value="Znf_RING"/>
</dbReference>
<dbReference type="InterPro" id="IPR013083">
    <property type="entry name" value="Znf_RING/FYVE/PHD"/>
</dbReference>
<name>A0A4E0R904_FASHE</name>
<dbReference type="PANTHER" id="PTHR45931">
    <property type="entry name" value="SI:CH211-59O9.10"/>
    <property type="match status" value="1"/>
</dbReference>